<dbReference type="GO" id="GO:0046873">
    <property type="term" value="F:metal ion transmembrane transporter activity"/>
    <property type="evidence" value="ECO:0007669"/>
    <property type="project" value="InterPro"/>
</dbReference>
<sequence length="2078" mass="235365">MASPRHGGGYDPNHGIMMAEANNGPPRHGGSYDPKTNTWQQSAPAPGVYHLPAQQQTPMQYHSQAPVQPSSPDRQNILKHAADAEIGAVVPAHAYSHRPKGFVNALNPRSRFRWKAPHFYQEPAWRYDPSYSFRHRDCMTRVWQGAEDDRYLSPFDGHVSKLLVQCTDELYENPGTSTYRRTYIRNVSTKMLRLANWPTSHFDFVRGQYKHDGTGLLIAKWIPACLALTVMILFYDDGAQERNGGNYDVFPYRYHGYAKVARNALEYPSDSIQRSRNPNTITTEGHNVTLERLLRPRYLCFLDMPTDRTTNHGITIGRVDSDSDSDPTGKYLFVAYTAEQFSHSSEEDMKALHQIAETAARAAGLPAYWVGSSCMPDDAEMEEDVFRISDVIRGAAALCIAVGPSKGTKSMTTTDMLRQWGERLWTFPEVLLCPSKSDILVYTRGHLDRPVPLPKNQFAGKVWTDATVARQLVDHYEGSLTLSRLELDTIALQCLHSRKTTQYLDGDHSYALMGLLRVRPKVDHTDSAFQAFARLSLANDNDMLLERLICTLPKTPDQHWSSMEDAWDASLWDIYPQCQIAGICSDDAVIIDGALGASIRWKSFAPVKNLRRTSWKRFFAQVVLHSSGMLFFLSLVLFIFRQTAAGAILFLLSAPFVAAAPYLLRVMYSGKFWYAQPWFFGFEGYLDVETVESQIFGARLGRLEWSAYGSPLSRHRKNEFGECVGVDPTEDAEVAGVVEKAKTAGPNEERVFTLIDTRSMEPHIRRYTLHSACKPPENGKDPPQAGSKGNPSSLAQTAAPDIAICLTEEPDPIASANPALPPSLKLKRSKSLISLHSLEDPPSPKANKHGDQIRLQLPPGLLSVGRTPTGGGRRGSERRISKARNTHSPPPAQFSHLIPEIVFRNFHDPQIRSSGCPIDVVAVYMCGDRRRDEDWELMVFRERKQNTNKRLGDSQLRSSKEGGLQLNVPTEEVAKAHTKRPPVRSSRFQANGIPQMHTREKDSEQMQAAKMSWLEDPDMLPKSLPTARIMGFGLDISSRLNNVDAPIDLKWAASNILSRLLNERGHMSPNPIVFIGHGYGNVVIEEMLFGQLLNTVEEASRLDLVQSTAAITMFGAPFDGFDDLISWTIDTFDIHKASTKLFDARKGTEHIPDRIWNRFFEGTEKHHIATFGYFERNQSNESKASDLSSNKFYDRLDRRWFSDHAIGSIARFARPEDVRFKNISKAISEFLAVHQLLLCGKDIDDALMEELLKSSVNFDFKNRRQQTVLHVAVERGYTRLVQQLVNSDKVDLDLRDEAGNTALHIAITSTHHYSSPDMVYNLLRAGAQSGIKNNLGKSAQSFALDRNVLPQIKDLLRKPPLVEGPSGRRKLVRGRPANKQAQAACHNTGMVIREIFSTASDKPDKHLPVYKTVHDLIYTDDRIGDFFQAAHDHGTSNALCRWYHIPMNNMEWVQDLFAKLEITVWPWPKPHRRSKFHHGRYMSPEATNLPGLQRASRKISKDDWVIFMPYISYESSARQKRLAEVIKRTCSSAPKPFALPNLPLSGPRLKASRTVSSTIGYILRNEDPEVLALKGYLNDQTHNDDQHLALHIRRTLDQAYYYMLKDTSYRDKTQVVSRWARTEWPDQKDHNILMVDQLWLWFIKSKKDGEPDTIITSFPSREGAEFLQSSRETDDLQGSVLGDDNRKSISTSTDLVSRILAVCCNAFDRHQHVESVNFLQFFESAIGRAEEEQTRLFRRFRRRAKWLYSLHEMNRAYSQNRSMLLKKLLDILKESKLLKEIKDILDEIKMIKSVLKDQTKVVSALQSIVETRAPFASVASLADNENKFVDVLNLLNETERSFELMESHAKEVEKGLEHLLDLKQKQANLWEARSSREGAEAAARQGSTILVFTVVTIIFLPLSFMASFFALGISIFPKTGGENNFALGWVSALLFGISFAVSIPFVLLAFNIDKFKIAWIRLKHSANKNTAFLFLKPLRSSRHIPSSRVRDTGGRWYKEWIDFIAKHDLPLKPDGEMSARLRREVDGEPLGTYPVQEWNDFSDSSSEGEGTSDEEEVELMTKQQRRQSDLLARMRGRG</sequence>
<dbReference type="VEuPathDB" id="FungiDB:MPH_06257"/>
<evidence type="ECO:0000313" key="5">
    <source>
        <dbReference type="Proteomes" id="UP000007129"/>
    </source>
</evidence>
<dbReference type="GO" id="GO:0016020">
    <property type="term" value="C:membrane"/>
    <property type="evidence" value="ECO:0007669"/>
    <property type="project" value="InterPro"/>
</dbReference>
<dbReference type="OrthoDB" id="2624308at2759"/>
<dbReference type="InterPro" id="IPR002110">
    <property type="entry name" value="Ankyrin_rpt"/>
</dbReference>
<keyword evidence="1" id="KW-0040">ANK repeat</keyword>
<gene>
    <name evidence="4" type="ORF">MPH_06257</name>
</gene>
<keyword evidence="3" id="KW-0472">Membrane</keyword>
<feature type="transmembrane region" description="Helical" evidence="3">
    <location>
        <begin position="646"/>
        <end position="664"/>
    </location>
</feature>
<feature type="compositionally biased region" description="Gly residues" evidence="2">
    <location>
        <begin position="1"/>
        <end position="10"/>
    </location>
</feature>
<feature type="region of interest" description="Disordered" evidence="2">
    <location>
        <begin position="859"/>
        <end position="893"/>
    </location>
</feature>
<reference evidence="4 5" key="1">
    <citation type="journal article" date="2012" name="BMC Genomics">
        <title>Tools to kill: Genome of one of the most destructive plant pathogenic fungi Macrophomina phaseolina.</title>
        <authorList>
            <person name="Islam M.S."/>
            <person name="Haque M.S."/>
            <person name="Islam M.M."/>
            <person name="Emdad E.M."/>
            <person name="Halim A."/>
            <person name="Hossen Q.M.M."/>
            <person name="Hossain M.Z."/>
            <person name="Ahmed B."/>
            <person name="Rahim S."/>
            <person name="Rahman M.S."/>
            <person name="Alam M.M."/>
            <person name="Hou S."/>
            <person name="Wan X."/>
            <person name="Saito J.A."/>
            <person name="Alam M."/>
        </authorList>
    </citation>
    <scope>NUCLEOTIDE SEQUENCE [LARGE SCALE GENOMIC DNA]</scope>
    <source>
        <strain evidence="4 5">MS6</strain>
    </source>
</reference>
<dbReference type="InterPro" id="IPR050829">
    <property type="entry name" value="CorA_MIT"/>
</dbReference>
<dbReference type="PANTHER" id="PTHR47685">
    <property type="entry name" value="MAGNESIUM TRANSPORT PROTEIN CORA"/>
    <property type="match status" value="1"/>
</dbReference>
<evidence type="ECO:0000256" key="1">
    <source>
        <dbReference type="PROSITE-ProRule" id="PRU00023"/>
    </source>
</evidence>
<organism evidence="4 5">
    <name type="scientific">Macrophomina phaseolina (strain MS6)</name>
    <name type="common">Charcoal rot fungus</name>
    <dbReference type="NCBI Taxonomy" id="1126212"/>
    <lineage>
        <taxon>Eukaryota</taxon>
        <taxon>Fungi</taxon>
        <taxon>Dikarya</taxon>
        <taxon>Ascomycota</taxon>
        <taxon>Pezizomycotina</taxon>
        <taxon>Dothideomycetes</taxon>
        <taxon>Dothideomycetes incertae sedis</taxon>
        <taxon>Botryosphaeriales</taxon>
        <taxon>Botryosphaeriaceae</taxon>
        <taxon>Macrophomina</taxon>
    </lineage>
</organism>
<evidence type="ECO:0000313" key="4">
    <source>
        <dbReference type="EMBL" id="EKG16481.1"/>
    </source>
</evidence>
<dbReference type="InParanoid" id="K2R2J4"/>
<proteinExistence type="predicted"/>
<feature type="region of interest" description="Disordered" evidence="2">
    <location>
        <begin position="1359"/>
        <end position="1383"/>
    </location>
</feature>
<dbReference type="Gene3D" id="1.25.40.20">
    <property type="entry name" value="Ankyrin repeat-containing domain"/>
    <property type="match status" value="1"/>
</dbReference>
<dbReference type="Gene3D" id="1.20.58.340">
    <property type="entry name" value="Magnesium transport protein CorA, transmembrane region"/>
    <property type="match status" value="1"/>
</dbReference>
<evidence type="ECO:0000256" key="2">
    <source>
        <dbReference type="SAM" id="MobiDB-lite"/>
    </source>
</evidence>
<accession>K2R2J4</accession>
<dbReference type="SUPFAM" id="SSF48403">
    <property type="entry name" value="Ankyrin repeat"/>
    <property type="match status" value="1"/>
</dbReference>
<dbReference type="eggNOG" id="ENOG502RWEH">
    <property type="taxonomic scope" value="Eukaryota"/>
</dbReference>
<feature type="region of interest" description="Disordered" evidence="2">
    <location>
        <begin position="2030"/>
        <end position="2078"/>
    </location>
</feature>
<keyword evidence="3" id="KW-0812">Transmembrane</keyword>
<feature type="compositionally biased region" description="Polar residues" evidence="2">
    <location>
        <begin position="34"/>
        <end position="43"/>
    </location>
</feature>
<dbReference type="PANTHER" id="PTHR47685:SF1">
    <property type="entry name" value="MAGNESIUM TRANSPORT PROTEIN CORA"/>
    <property type="match status" value="1"/>
</dbReference>
<name>K2R2J4_MACPH</name>
<feature type="transmembrane region" description="Helical" evidence="3">
    <location>
        <begin position="618"/>
        <end position="640"/>
    </location>
</feature>
<dbReference type="Pfam" id="PF01544">
    <property type="entry name" value="CorA"/>
    <property type="match status" value="1"/>
</dbReference>
<dbReference type="InterPro" id="IPR002523">
    <property type="entry name" value="MgTranspt_CorA/ZnTranspt_ZntB"/>
</dbReference>
<dbReference type="HOGENOM" id="CLU_232717_0_0_1"/>
<dbReference type="Pfam" id="PF12796">
    <property type="entry name" value="Ank_2"/>
    <property type="match status" value="1"/>
</dbReference>
<keyword evidence="3" id="KW-1133">Transmembrane helix</keyword>
<feature type="transmembrane region" description="Helical" evidence="3">
    <location>
        <begin position="1889"/>
        <end position="1916"/>
    </location>
</feature>
<feature type="transmembrane region" description="Helical" evidence="3">
    <location>
        <begin position="1928"/>
        <end position="1952"/>
    </location>
</feature>
<dbReference type="STRING" id="1126212.K2R2J4"/>
<comment type="caution">
    <text evidence="4">The sequence shown here is derived from an EMBL/GenBank/DDBJ whole genome shotgun (WGS) entry which is preliminary data.</text>
</comment>
<dbReference type="InterPro" id="IPR036770">
    <property type="entry name" value="Ankyrin_rpt-contain_sf"/>
</dbReference>
<protein>
    <submittedName>
        <fullName evidence="4">Uncharacterized protein</fullName>
    </submittedName>
</protein>
<feature type="repeat" description="ANK" evidence="1">
    <location>
        <begin position="1298"/>
        <end position="1334"/>
    </location>
</feature>
<dbReference type="PROSITE" id="PS50088">
    <property type="entry name" value="ANK_REPEAT"/>
    <property type="match status" value="1"/>
</dbReference>
<dbReference type="EMBL" id="AHHD01000267">
    <property type="protein sequence ID" value="EKG16481.1"/>
    <property type="molecule type" value="Genomic_DNA"/>
</dbReference>
<dbReference type="SMART" id="SM00248">
    <property type="entry name" value="ANK"/>
    <property type="match status" value="2"/>
</dbReference>
<feature type="region of interest" description="Disordered" evidence="2">
    <location>
        <begin position="771"/>
        <end position="795"/>
    </location>
</feature>
<feature type="region of interest" description="Disordered" evidence="2">
    <location>
        <begin position="1"/>
        <end position="46"/>
    </location>
</feature>
<evidence type="ECO:0000256" key="3">
    <source>
        <dbReference type="SAM" id="Phobius"/>
    </source>
</evidence>
<dbReference type="Proteomes" id="UP000007129">
    <property type="component" value="Unassembled WGS sequence"/>
</dbReference>